<organism evidence="1">
    <name type="scientific">Rhizophora mucronata</name>
    <name type="common">Asiatic mangrove</name>
    <dbReference type="NCBI Taxonomy" id="61149"/>
    <lineage>
        <taxon>Eukaryota</taxon>
        <taxon>Viridiplantae</taxon>
        <taxon>Streptophyta</taxon>
        <taxon>Embryophyta</taxon>
        <taxon>Tracheophyta</taxon>
        <taxon>Spermatophyta</taxon>
        <taxon>Magnoliopsida</taxon>
        <taxon>eudicotyledons</taxon>
        <taxon>Gunneridae</taxon>
        <taxon>Pentapetalae</taxon>
        <taxon>rosids</taxon>
        <taxon>fabids</taxon>
        <taxon>Malpighiales</taxon>
        <taxon>Rhizophoraceae</taxon>
        <taxon>Rhizophora</taxon>
    </lineage>
</organism>
<reference evidence="1" key="1">
    <citation type="submission" date="2018-02" db="EMBL/GenBank/DDBJ databases">
        <title>Rhizophora mucronata_Transcriptome.</title>
        <authorList>
            <person name="Meera S.P."/>
            <person name="Sreeshan A."/>
            <person name="Augustine A."/>
        </authorList>
    </citation>
    <scope>NUCLEOTIDE SEQUENCE</scope>
    <source>
        <tissue evidence="1">Leaf</tissue>
    </source>
</reference>
<name>A0A2P2NGN1_RHIMU</name>
<dbReference type="AlphaFoldDB" id="A0A2P2NGN1"/>
<accession>A0A2P2NGN1</accession>
<sequence length="34" mass="4047">MLRCLFRSQRPGLHLDSQHHNTRFTNLGYIMVTC</sequence>
<dbReference type="EMBL" id="GGEC01061164">
    <property type="protein sequence ID" value="MBX41648.1"/>
    <property type="molecule type" value="Transcribed_RNA"/>
</dbReference>
<proteinExistence type="predicted"/>
<protein>
    <submittedName>
        <fullName evidence="1">Uncharacterized protein</fullName>
    </submittedName>
</protein>
<evidence type="ECO:0000313" key="1">
    <source>
        <dbReference type="EMBL" id="MBX41648.1"/>
    </source>
</evidence>